<proteinExistence type="predicted"/>
<evidence type="ECO:0000313" key="1">
    <source>
        <dbReference type="EMBL" id="WOB42980.1"/>
    </source>
</evidence>
<reference evidence="1" key="1">
    <citation type="submission" date="2020-05" db="EMBL/GenBank/DDBJ databases">
        <authorList>
            <person name="Zhu T."/>
            <person name="Keshari N."/>
            <person name="Lu X."/>
        </authorList>
    </citation>
    <scope>NUCLEOTIDE SEQUENCE</scope>
    <source>
        <strain evidence="1">NK1-22</strain>
    </source>
</reference>
<dbReference type="KEGG" id="tog:HNI00_07290"/>
<dbReference type="AlphaFoldDB" id="A0AA96YAD4"/>
<dbReference type="EMBL" id="CP053540">
    <property type="protein sequence ID" value="WOB42980.1"/>
    <property type="molecule type" value="Genomic_DNA"/>
</dbReference>
<sequence>MTAFSPSDLPSTVNTLEKLLVWAATVAQHLYPTDQILEAPGVDEYVAVSAPWYLTATGSPQWRCISRQSILLSPNWQRGEAGIWEFAQPFGSLTIPPEFKD</sequence>
<accession>A0AA96YAD4</accession>
<organism evidence="1">
    <name type="scientific">Thermoleptolyngbya oregonensis NK1-22</name>
    <dbReference type="NCBI Taxonomy" id="2547457"/>
    <lineage>
        <taxon>Bacteria</taxon>
        <taxon>Bacillati</taxon>
        <taxon>Cyanobacteriota</taxon>
        <taxon>Cyanophyceae</taxon>
        <taxon>Oculatellales</taxon>
        <taxon>Oculatellaceae</taxon>
        <taxon>Thermoleptolyngbya</taxon>
    </lineage>
</organism>
<protein>
    <submittedName>
        <fullName evidence="1">Uncharacterized protein</fullName>
    </submittedName>
</protein>
<name>A0AA96YAD4_9CYAN</name>
<dbReference type="RefSeq" id="WP_316792018.1">
    <property type="nucleotide sequence ID" value="NZ_CP053540.1"/>
</dbReference>
<gene>
    <name evidence="1" type="ORF">HNI00_07290</name>
</gene>